<comment type="similarity">
    <text evidence="2">In the N-terminal section; belongs to the transposase 2 family.</text>
</comment>
<dbReference type="RefSeq" id="WP_070395858.1">
    <property type="nucleotide sequence ID" value="NZ_CP017599.1"/>
</dbReference>
<dbReference type="InterPro" id="IPR021027">
    <property type="entry name" value="Transposase_put_HTH"/>
</dbReference>
<keyword evidence="3" id="KW-0815">Transposition</keyword>
<name>A0A1D8U108_9CYAN</name>
<organism evidence="11 12">
    <name type="scientific">Moorena producens PAL-8-15-08-1</name>
    <dbReference type="NCBI Taxonomy" id="1458985"/>
    <lineage>
        <taxon>Bacteria</taxon>
        <taxon>Bacillati</taxon>
        <taxon>Cyanobacteriota</taxon>
        <taxon>Cyanophyceae</taxon>
        <taxon>Coleofasciculales</taxon>
        <taxon>Coleofasciculaceae</taxon>
        <taxon>Moorena</taxon>
    </lineage>
</organism>
<evidence type="ECO:0000313" key="12">
    <source>
        <dbReference type="Proteomes" id="UP000177870"/>
    </source>
</evidence>
<accession>A0A1D8U108</accession>
<dbReference type="PANTHER" id="PTHR30405:SF25">
    <property type="entry name" value="RNA-GUIDED DNA ENDONUCLEASE INSQ-RELATED"/>
    <property type="match status" value="1"/>
</dbReference>
<feature type="domain" description="Transposase putative helix-turn-helix" evidence="10">
    <location>
        <begin position="1"/>
        <end position="45"/>
    </location>
</feature>
<evidence type="ECO:0000256" key="2">
    <source>
        <dbReference type="ARBA" id="ARBA00011044"/>
    </source>
</evidence>
<evidence type="ECO:0000256" key="1">
    <source>
        <dbReference type="ARBA" id="ARBA00008761"/>
    </source>
</evidence>
<feature type="domain" description="Probable transposase IS891/IS1136/IS1341" evidence="8">
    <location>
        <begin position="193"/>
        <end position="298"/>
    </location>
</feature>
<dbReference type="Proteomes" id="UP000177870">
    <property type="component" value="Chromosome"/>
</dbReference>
<dbReference type="NCBIfam" id="NF040570">
    <property type="entry name" value="guided_TnpB"/>
    <property type="match status" value="1"/>
</dbReference>
<evidence type="ECO:0000256" key="4">
    <source>
        <dbReference type="ARBA" id="ARBA00022723"/>
    </source>
</evidence>
<evidence type="ECO:0000256" key="5">
    <source>
        <dbReference type="ARBA" id="ARBA00022833"/>
    </source>
</evidence>
<comment type="similarity">
    <text evidence="1">In the C-terminal section; belongs to the transposase 35 family.</text>
</comment>
<feature type="domain" description="Cas12f1-like TNB" evidence="9">
    <location>
        <begin position="310"/>
        <end position="375"/>
    </location>
</feature>
<evidence type="ECO:0000313" key="11">
    <source>
        <dbReference type="EMBL" id="AOX03484.1"/>
    </source>
</evidence>
<dbReference type="GO" id="GO:0032196">
    <property type="term" value="P:transposition"/>
    <property type="evidence" value="ECO:0007669"/>
    <property type="project" value="UniProtKB-KW"/>
</dbReference>
<keyword evidence="7" id="KW-0233">DNA recombination</keyword>
<dbReference type="InterPro" id="IPR010095">
    <property type="entry name" value="Cas12f1-like_TNB"/>
</dbReference>
<evidence type="ECO:0000256" key="6">
    <source>
        <dbReference type="ARBA" id="ARBA00023125"/>
    </source>
</evidence>
<dbReference type="GO" id="GO:0006310">
    <property type="term" value="P:DNA recombination"/>
    <property type="evidence" value="ECO:0007669"/>
    <property type="project" value="UniProtKB-KW"/>
</dbReference>
<dbReference type="InterPro" id="IPR001959">
    <property type="entry name" value="Transposase"/>
</dbReference>
<dbReference type="PANTHER" id="PTHR30405">
    <property type="entry name" value="TRANSPOSASE"/>
    <property type="match status" value="1"/>
</dbReference>
<evidence type="ECO:0000259" key="8">
    <source>
        <dbReference type="Pfam" id="PF01385"/>
    </source>
</evidence>
<dbReference type="Pfam" id="PF01385">
    <property type="entry name" value="OrfB_IS605"/>
    <property type="match status" value="1"/>
</dbReference>
<sequence>MRAAYQYRLRLTKTQVIQVEKWLEMLRCQYNYLLADRFAWYEQNRCSINACPLVCHLPELRDNPDYYSQKRTLPQLKQNRPWYGEIHAHVLQDCVKRVDLAFKRYLKGDCNGRISGRPRFKGKGRYRSLTFPSLGKNPIDGHRLKLPKFGWVKMVYHRSIPDGFKIKTATITRKADGYYITLSIQDDTVPELIPVDQVSNPVGIDMGLKSFLIKSDGTEVEIPQYYRKAQKRLKKIQKAVSRTRIGSNNRKKAVTKLGKAHKKVADTRKDFHFKTACGLLDDHDLVAHEKLNIKGLARTKMAKSVLDAGWGQFLSILSVKAENAGLLTVAVNPKNTSQNCSNCGKKVPKKLKDRTHSCHHCGYIADRDVNAAKNILKLAVGHPVRSKAYRVTEAMAGVGKKPALSR</sequence>
<evidence type="ECO:0000259" key="9">
    <source>
        <dbReference type="Pfam" id="PF07282"/>
    </source>
</evidence>
<dbReference type="InterPro" id="IPR051399">
    <property type="entry name" value="RNA-guided_DNA_endo/Transpos"/>
</dbReference>
<dbReference type="KEGG" id="mpro:BJP34_32250"/>
<keyword evidence="6" id="KW-0238">DNA-binding</keyword>
<reference evidence="12" key="1">
    <citation type="submission" date="2016-10" db="EMBL/GenBank/DDBJ databases">
        <title>Comparative genomics uncovers the prolific and rare metabolic potential of the cyanobacterial genus Moorea.</title>
        <authorList>
            <person name="Leao T."/>
            <person name="Castelao G."/>
            <person name="Korobeynikov A."/>
            <person name="Monroe E.A."/>
            <person name="Podell S."/>
            <person name="Glukhov E."/>
            <person name="Allen E."/>
            <person name="Gerwick W.H."/>
            <person name="Gerwick L."/>
        </authorList>
    </citation>
    <scope>NUCLEOTIDE SEQUENCE [LARGE SCALE GENOMIC DNA]</scope>
    <source>
        <strain evidence="12">PAL-8-15-08-1</strain>
    </source>
</reference>
<gene>
    <name evidence="11" type="ORF">BJP34_32250</name>
</gene>
<keyword evidence="4" id="KW-0479">Metal-binding</keyword>
<dbReference type="OrthoDB" id="438679at2"/>
<protein>
    <submittedName>
        <fullName evidence="11">Transposase</fullName>
    </submittedName>
</protein>
<dbReference type="Pfam" id="PF12323">
    <property type="entry name" value="HTH_OrfB_IS605"/>
    <property type="match status" value="1"/>
</dbReference>
<dbReference type="GO" id="GO:0003677">
    <property type="term" value="F:DNA binding"/>
    <property type="evidence" value="ECO:0007669"/>
    <property type="project" value="UniProtKB-KW"/>
</dbReference>
<evidence type="ECO:0000256" key="7">
    <source>
        <dbReference type="ARBA" id="ARBA00023172"/>
    </source>
</evidence>
<dbReference type="AlphaFoldDB" id="A0A1D8U108"/>
<keyword evidence="5" id="KW-0862">Zinc</keyword>
<proteinExistence type="inferred from homology"/>
<dbReference type="Pfam" id="PF07282">
    <property type="entry name" value="Cas12f1-like_TNB"/>
    <property type="match status" value="1"/>
</dbReference>
<dbReference type="GO" id="GO:0046872">
    <property type="term" value="F:metal ion binding"/>
    <property type="evidence" value="ECO:0007669"/>
    <property type="project" value="UniProtKB-KW"/>
</dbReference>
<evidence type="ECO:0000259" key="10">
    <source>
        <dbReference type="Pfam" id="PF12323"/>
    </source>
</evidence>
<evidence type="ECO:0000256" key="3">
    <source>
        <dbReference type="ARBA" id="ARBA00022578"/>
    </source>
</evidence>
<dbReference type="EMBL" id="CP017599">
    <property type="protein sequence ID" value="AOX03484.1"/>
    <property type="molecule type" value="Genomic_DNA"/>
</dbReference>